<dbReference type="EMBL" id="PDXA01000001">
    <property type="protein sequence ID" value="RYN61897.1"/>
    <property type="molecule type" value="Genomic_DNA"/>
</dbReference>
<protein>
    <submittedName>
        <fullName evidence="1">Uncharacterized protein</fullName>
    </submittedName>
</protein>
<dbReference type="PANTHER" id="PTHR38797:SF4">
    <property type="entry name" value="NUCLEAR PORE COMPLEX PROTEIN NUP85"/>
    <property type="match status" value="1"/>
</dbReference>
<organism evidence="1 2">
    <name type="scientific">Alternaria tenuissima</name>
    <dbReference type="NCBI Taxonomy" id="119927"/>
    <lineage>
        <taxon>Eukaryota</taxon>
        <taxon>Fungi</taxon>
        <taxon>Dikarya</taxon>
        <taxon>Ascomycota</taxon>
        <taxon>Pezizomycotina</taxon>
        <taxon>Dothideomycetes</taxon>
        <taxon>Pleosporomycetidae</taxon>
        <taxon>Pleosporales</taxon>
        <taxon>Pleosporineae</taxon>
        <taxon>Pleosporaceae</taxon>
        <taxon>Alternaria</taxon>
        <taxon>Alternaria sect. Alternaria</taxon>
        <taxon>Alternaria alternata complex</taxon>
    </lineage>
</organism>
<name>A0A4Q4MY63_9PLEO</name>
<dbReference type="InterPro" id="IPR053204">
    <property type="entry name" value="Oxopyrrolidines_Biosynth-assoc"/>
</dbReference>
<dbReference type="AlphaFoldDB" id="A0A4Q4MY63"/>
<dbReference type="Proteomes" id="UP000292402">
    <property type="component" value="Unassembled WGS sequence"/>
</dbReference>
<dbReference type="PANTHER" id="PTHR38797">
    <property type="entry name" value="NUCLEAR PORE COMPLEX PROTEIN NUP85-RELATED"/>
    <property type="match status" value="1"/>
</dbReference>
<gene>
    <name evidence="1" type="ORF">AA0114_g668</name>
</gene>
<dbReference type="InterPro" id="IPR022085">
    <property type="entry name" value="OpdG"/>
</dbReference>
<evidence type="ECO:0000313" key="1">
    <source>
        <dbReference type="EMBL" id="RYN61897.1"/>
    </source>
</evidence>
<comment type="caution">
    <text evidence="1">The sequence shown here is derived from an EMBL/GenBank/DDBJ whole genome shotgun (WGS) entry which is preliminary data.</text>
</comment>
<proteinExistence type="predicted"/>
<sequence length="352" mass="40185">MARIAEQNQKIKEVLPTVKTEAEQIDQIAKIRGWFRPKEDSAYYPLIQEFLNEQIDAKEATSRILGPIDEKIKDAKLDDVDFMDLWKSIIHSAKRLTFRNGAQVNHNMLLDLVSAFKEHSIPGNEQYNYLYQEMTDFGMASREALNDSPVAHDGYIDREIEAWANMNFFFALVAGKHIHDLSMYALFALREALETPAIDDPMSTANQKYDANVPAAAAWILGYGHDLFRMEKDLTPSDRKQGNPGRGGELWKGKAEFSKERWAFWKERFAAISDMEGVSEQTKIDARDAIEGMERSQTYEHMRFMFAEEVLKEGDIERLGGGFRPLGRGAKRQKGERTVDLKAKHGEIVVTS</sequence>
<evidence type="ECO:0000313" key="2">
    <source>
        <dbReference type="Proteomes" id="UP000292402"/>
    </source>
</evidence>
<reference evidence="2" key="1">
    <citation type="journal article" date="2019" name="bioRxiv">
        <title>Genomics, evolutionary history and diagnostics of the Alternaria alternata species group including apple and Asian pear pathotypes.</title>
        <authorList>
            <person name="Armitage A.D."/>
            <person name="Cockerton H.M."/>
            <person name="Sreenivasaprasad S."/>
            <person name="Woodhall J.W."/>
            <person name="Lane C.R."/>
            <person name="Harrison R.J."/>
            <person name="Clarkson J.P."/>
        </authorList>
    </citation>
    <scope>NUCLEOTIDE SEQUENCE [LARGE SCALE GENOMIC DNA]</scope>
    <source>
        <strain evidence="2">FERA 1082</strain>
    </source>
</reference>
<dbReference type="Pfam" id="PF12311">
    <property type="entry name" value="DUF3632"/>
    <property type="match status" value="1"/>
</dbReference>
<accession>A0A4Q4MY63</accession>